<keyword evidence="3" id="KW-1185">Reference proteome</keyword>
<dbReference type="Proteomes" id="UP000716291">
    <property type="component" value="Unassembled WGS sequence"/>
</dbReference>
<protein>
    <recommendedName>
        <fullName evidence="1">PH domain-containing protein</fullName>
    </recommendedName>
</protein>
<organism evidence="2 3">
    <name type="scientific">Rhizopus oryzae</name>
    <name type="common">Mucormycosis agent</name>
    <name type="synonym">Rhizopus arrhizus var. delemar</name>
    <dbReference type="NCBI Taxonomy" id="64495"/>
    <lineage>
        <taxon>Eukaryota</taxon>
        <taxon>Fungi</taxon>
        <taxon>Fungi incertae sedis</taxon>
        <taxon>Mucoromycota</taxon>
        <taxon>Mucoromycotina</taxon>
        <taxon>Mucoromycetes</taxon>
        <taxon>Mucorales</taxon>
        <taxon>Mucorineae</taxon>
        <taxon>Rhizopodaceae</taxon>
        <taxon>Rhizopus</taxon>
    </lineage>
</organism>
<comment type="caution">
    <text evidence="2">The sequence shown here is derived from an EMBL/GenBank/DDBJ whole genome shotgun (WGS) entry which is preliminary data.</text>
</comment>
<dbReference type="EMBL" id="JAANQT010003274">
    <property type="protein sequence ID" value="KAG1301223.1"/>
    <property type="molecule type" value="Genomic_DNA"/>
</dbReference>
<dbReference type="InterPro" id="IPR001849">
    <property type="entry name" value="PH_domain"/>
</dbReference>
<reference evidence="2" key="1">
    <citation type="journal article" date="2020" name="Microb. Genom.">
        <title>Genetic diversity of clinical and environmental Mucorales isolates obtained from an investigation of mucormycosis cases among solid organ transplant recipients.</title>
        <authorList>
            <person name="Nguyen M.H."/>
            <person name="Kaul D."/>
            <person name="Muto C."/>
            <person name="Cheng S.J."/>
            <person name="Richter R.A."/>
            <person name="Bruno V.M."/>
            <person name="Liu G."/>
            <person name="Beyhan S."/>
            <person name="Sundermann A.J."/>
            <person name="Mounaud S."/>
            <person name="Pasculle A.W."/>
            <person name="Nierman W.C."/>
            <person name="Driscoll E."/>
            <person name="Cumbie R."/>
            <person name="Clancy C.J."/>
            <person name="Dupont C.L."/>
        </authorList>
    </citation>
    <scope>NUCLEOTIDE SEQUENCE</scope>
    <source>
        <strain evidence="2">GL11</strain>
    </source>
</reference>
<dbReference type="AlphaFoldDB" id="A0A9P6WY35"/>
<evidence type="ECO:0000313" key="2">
    <source>
        <dbReference type="EMBL" id="KAG1301223.1"/>
    </source>
</evidence>
<dbReference type="OrthoDB" id="5340906at2759"/>
<dbReference type="PROSITE" id="PS50003">
    <property type="entry name" value="PH_DOMAIN"/>
    <property type="match status" value="1"/>
</dbReference>
<evidence type="ECO:0000313" key="3">
    <source>
        <dbReference type="Proteomes" id="UP000716291"/>
    </source>
</evidence>
<feature type="domain" description="PH" evidence="1">
    <location>
        <begin position="1"/>
        <end position="39"/>
    </location>
</feature>
<sequence>MSLDNKTCSCGHCSELTLKSNNANKELIKWAKALRKSNINLFTSSLIYSHSYSLRRRNLLQAKKLLRIQEEEGFINDQLEDTENNQEEEEIYPTQVTRVTSQEANQHVQNEITGGDPLSQNLEDEYVNVNMLQDLKSSHELSSDFDWIRHSIYTLLRLYESDKLKKAHRESWYLSHIWQFIDNAFDNIKNIDVLSQECSSVSSSKRKNKDRSIGGVEMRERKKVGYRCDMIFCENRIGHDERIEYGASEAGKLYDGDEGTKRLEEGSKKLPKCLKDMLDHLLLKKDDRSKIQTIGFVHSGLESFFMTADRPVKYATRITKSRRTHISNDISGFGSTILPALYSAWMAKEVVKNVQDVLRLLG</sequence>
<evidence type="ECO:0000259" key="1">
    <source>
        <dbReference type="PROSITE" id="PS50003"/>
    </source>
</evidence>
<name>A0A9P6WY35_RHIOR</name>
<accession>A0A9P6WY35</accession>
<proteinExistence type="predicted"/>
<gene>
    <name evidence="2" type="ORF">G6F64_011996</name>
</gene>